<dbReference type="GO" id="GO:0016787">
    <property type="term" value="F:hydrolase activity"/>
    <property type="evidence" value="ECO:0007669"/>
    <property type="project" value="UniProtKB-KW"/>
</dbReference>
<dbReference type="PROSITE" id="PS00893">
    <property type="entry name" value="NUDIX_BOX"/>
    <property type="match status" value="1"/>
</dbReference>
<protein>
    <submittedName>
        <fullName evidence="3">NUDIX hydrolase</fullName>
    </submittedName>
</protein>
<dbReference type="SUPFAM" id="SSF55811">
    <property type="entry name" value="Nudix"/>
    <property type="match status" value="1"/>
</dbReference>
<dbReference type="InterPro" id="IPR015797">
    <property type="entry name" value="NUDIX_hydrolase-like_dom_sf"/>
</dbReference>
<proteinExistence type="predicted"/>
<reference evidence="4" key="1">
    <citation type="journal article" date="2019" name="Int. J. Syst. Evol. Microbiol.">
        <title>The Global Catalogue of Microorganisms (GCM) 10K type strain sequencing project: providing services to taxonomists for standard genome sequencing and annotation.</title>
        <authorList>
            <consortium name="The Broad Institute Genomics Platform"/>
            <consortium name="The Broad Institute Genome Sequencing Center for Infectious Disease"/>
            <person name="Wu L."/>
            <person name="Ma J."/>
        </authorList>
    </citation>
    <scope>NUCLEOTIDE SEQUENCE [LARGE SCALE GENOMIC DNA]</scope>
    <source>
        <strain evidence="4">CCUG 58938</strain>
    </source>
</reference>
<dbReference type="InterPro" id="IPR000086">
    <property type="entry name" value="NUDIX_hydrolase_dom"/>
</dbReference>
<dbReference type="Pfam" id="PF00293">
    <property type="entry name" value="NUDIX"/>
    <property type="match status" value="1"/>
</dbReference>
<name>A0ABW3JYG8_9BACT</name>
<evidence type="ECO:0000313" key="4">
    <source>
        <dbReference type="Proteomes" id="UP001597112"/>
    </source>
</evidence>
<dbReference type="PANTHER" id="PTHR43736:SF1">
    <property type="entry name" value="DIHYDRONEOPTERIN TRIPHOSPHATE DIPHOSPHATASE"/>
    <property type="match status" value="1"/>
</dbReference>
<dbReference type="Gene3D" id="3.90.79.10">
    <property type="entry name" value="Nucleoside Triphosphate Pyrophosphohydrolase"/>
    <property type="match status" value="1"/>
</dbReference>
<dbReference type="CDD" id="cd03674">
    <property type="entry name" value="NUDIX_Hydrolase"/>
    <property type="match status" value="1"/>
</dbReference>
<accession>A0ABW3JYG8</accession>
<comment type="caution">
    <text evidence="3">The sequence shown here is derived from an EMBL/GenBank/DDBJ whole genome shotgun (WGS) entry which is preliminary data.</text>
</comment>
<dbReference type="RefSeq" id="WP_377576267.1">
    <property type="nucleotide sequence ID" value="NZ_JBHTKA010000001.1"/>
</dbReference>
<evidence type="ECO:0000256" key="1">
    <source>
        <dbReference type="ARBA" id="ARBA00022801"/>
    </source>
</evidence>
<feature type="domain" description="Nudix hydrolase" evidence="2">
    <location>
        <begin position="45"/>
        <end position="178"/>
    </location>
</feature>
<keyword evidence="4" id="KW-1185">Reference proteome</keyword>
<sequence>MNYTRATLIQALTNYTTTFEDEKPFAADFLKLLEHDRAFYRDHLPGHITGSAWIIDAARQSVLLTHHAKLDKWLQPGGHADGDENVSGVALREAEEETGLKNFKLLQQGIFDLDIHTIPARKDFPEHLHYDIRFIFEADPNEELVITDESQDLKWVPLNQLSEYTSNISIQRMLQKVLG</sequence>
<dbReference type="Proteomes" id="UP001597112">
    <property type="component" value="Unassembled WGS sequence"/>
</dbReference>
<evidence type="ECO:0000259" key="2">
    <source>
        <dbReference type="PROSITE" id="PS51462"/>
    </source>
</evidence>
<gene>
    <name evidence="3" type="ORF">ACFQ21_06075</name>
</gene>
<dbReference type="EMBL" id="JBHTKA010000001">
    <property type="protein sequence ID" value="MFD0998864.1"/>
    <property type="molecule type" value="Genomic_DNA"/>
</dbReference>
<evidence type="ECO:0000313" key="3">
    <source>
        <dbReference type="EMBL" id="MFD0998864.1"/>
    </source>
</evidence>
<dbReference type="PROSITE" id="PS51462">
    <property type="entry name" value="NUDIX"/>
    <property type="match status" value="1"/>
</dbReference>
<dbReference type="InterPro" id="IPR020084">
    <property type="entry name" value="NUDIX_hydrolase_CS"/>
</dbReference>
<dbReference type="PANTHER" id="PTHR43736">
    <property type="entry name" value="ADP-RIBOSE PYROPHOSPHATASE"/>
    <property type="match status" value="1"/>
</dbReference>
<organism evidence="3 4">
    <name type="scientific">Ohtaekwangia kribbensis</name>
    <dbReference type="NCBI Taxonomy" id="688913"/>
    <lineage>
        <taxon>Bacteria</taxon>
        <taxon>Pseudomonadati</taxon>
        <taxon>Bacteroidota</taxon>
        <taxon>Cytophagia</taxon>
        <taxon>Cytophagales</taxon>
        <taxon>Fulvivirgaceae</taxon>
        <taxon>Ohtaekwangia</taxon>
    </lineage>
</organism>
<keyword evidence="1 3" id="KW-0378">Hydrolase</keyword>